<dbReference type="OrthoDB" id="5820108at2759"/>
<name>A0A8S1GXA8_9PELO</name>
<dbReference type="Proteomes" id="UP000835052">
    <property type="component" value="Unassembled WGS sequence"/>
</dbReference>
<proteinExistence type="predicted"/>
<keyword evidence="3" id="KW-1185">Reference proteome</keyword>
<evidence type="ECO:0000313" key="2">
    <source>
        <dbReference type="EMBL" id="CAD6188057.1"/>
    </source>
</evidence>
<feature type="signal peptide" evidence="1">
    <location>
        <begin position="1"/>
        <end position="29"/>
    </location>
</feature>
<gene>
    <name evidence="2" type="ORF">CAUJ_LOCUS3976</name>
</gene>
<reference evidence="2" key="1">
    <citation type="submission" date="2020-10" db="EMBL/GenBank/DDBJ databases">
        <authorList>
            <person name="Kikuchi T."/>
        </authorList>
    </citation>
    <scope>NUCLEOTIDE SEQUENCE</scope>
    <source>
        <strain evidence="2">NKZ352</strain>
    </source>
</reference>
<evidence type="ECO:0000256" key="1">
    <source>
        <dbReference type="SAM" id="SignalP"/>
    </source>
</evidence>
<keyword evidence="1" id="KW-0732">Signal</keyword>
<sequence>MHRFSGKTERMWLLPVIALSFLAAATVHADEDVFLVRIPVDFSEDSQFNDELSSGSLQKKAIPFSGGMYGKRSLVPFSGGMYGKRSQEGFFAQRRAVLPFSGGMYGKRSAPPLNDDDDARGSKRAVRPFSGGIYGKRSTGLRFVRSMPFSGGIYGR</sequence>
<organism evidence="2 3">
    <name type="scientific">Caenorhabditis auriculariae</name>
    <dbReference type="NCBI Taxonomy" id="2777116"/>
    <lineage>
        <taxon>Eukaryota</taxon>
        <taxon>Metazoa</taxon>
        <taxon>Ecdysozoa</taxon>
        <taxon>Nematoda</taxon>
        <taxon>Chromadorea</taxon>
        <taxon>Rhabditida</taxon>
        <taxon>Rhabditina</taxon>
        <taxon>Rhabditomorpha</taxon>
        <taxon>Rhabditoidea</taxon>
        <taxon>Rhabditidae</taxon>
        <taxon>Peloderinae</taxon>
        <taxon>Caenorhabditis</taxon>
    </lineage>
</organism>
<evidence type="ECO:0000313" key="3">
    <source>
        <dbReference type="Proteomes" id="UP000835052"/>
    </source>
</evidence>
<feature type="chain" id="PRO_5035746377" evidence="1">
    <location>
        <begin position="30"/>
        <end position="156"/>
    </location>
</feature>
<accession>A0A8S1GXA8</accession>
<protein>
    <submittedName>
        <fullName evidence="2">Uncharacterized protein</fullName>
    </submittedName>
</protein>
<dbReference type="EMBL" id="CAJGYM010000007">
    <property type="protein sequence ID" value="CAD6188057.1"/>
    <property type="molecule type" value="Genomic_DNA"/>
</dbReference>
<dbReference type="AlphaFoldDB" id="A0A8S1GXA8"/>
<comment type="caution">
    <text evidence="2">The sequence shown here is derived from an EMBL/GenBank/DDBJ whole genome shotgun (WGS) entry which is preliminary data.</text>
</comment>